<dbReference type="PANTHER" id="PTHR12835">
    <property type="entry name" value="BIOTIN PROTEIN LIGASE"/>
    <property type="match status" value="1"/>
</dbReference>
<gene>
    <name evidence="5" type="ORF">GCM10022231_22160</name>
</gene>
<evidence type="ECO:0000256" key="1">
    <source>
        <dbReference type="ARBA" id="ARBA00022598"/>
    </source>
</evidence>
<dbReference type="NCBIfam" id="TIGR00121">
    <property type="entry name" value="birA_ligase"/>
    <property type="match status" value="1"/>
</dbReference>
<dbReference type="GO" id="GO:0016874">
    <property type="term" value="F:ligase activity"/>
    <property type="evidence" value="ECO:0007669"/>
    <property type="project" value="UniProtKB-KW"/>
</dbReference>
<organism evidence="5 6">
    <name type="scientific">Gordonia caeni</name>
    <dbReference type="NCBI Taxonomy" id="1007097"/>
    <lineage>
        <taxon>Bacteria</taxon>
        <taxon>Bacillati</taxon>
        <taxon>Actinomycetota</taxon>
        <taxon>Actinomycetes</taxon>
        <taxon>Mycobacteriales</taxon>
        <taxon>Gordoniaceae</taxon>
        <taxon>Gordonia</taxon>
    </lineage>
</organism>
<dbReference type="Gene3D" id="2.30.30.100">
    <property type="match status" value="1"/>
</dbReference>
<dbReference type="InterPro" id="IPR004408">
    <property type="entry name" value="Biotin_CoA_COase_ligase"/>
</dbReference>
<dbReference type="Gene3D" id="3.30.930.10">
    <property type="entry name" value="Bira Bifunctional Protein, Domain 2"/>
    <property type="match status" value="1"/>
</dbReference>
<dbReference type="Pfam" id="PF03099">
    <property type="entry name" value="BPL_LplA_LipB"/>
    <property type="match status" value="1"/>
</dbReference>
<accession>A0ABP7P8W9</accession>
<comment type="caution">
    <text evidence="5">The sequence shown here is derived from an EMBL/GenBank/DDBJ whole genome shotgun (WGS) entry which is preliminary data.</text>
</comment>
<dbReference type="CDD" id="cd16442">
    <property type="entry name" value="BPL"/>
    <property type="match status" value="1"/>
</dbReference>
<dbReference type="InterPro" id="IPR004143">
    <property type="entry name" value="BPL_LPL_catalytic"/>
</dbReference>
<name>A0ABP7P8W9_9ACTN</name>
<evidence type="ECO:0000256" key="2">
    <source>
        <dbReference type="ARBA" id="ARBA00023267"/>
    </source>
</evidence>
<keyword evidence="2" id="KW-0092">Biotin</keyword>
<evidence type="ECO:0000256" key="3">
    <source>
        <dbReference type="ARBA" id="ARBA00024227"/>
    </source>
</evidence>
<dbReference type="Pfam" id="PF02237">
    <property type="entry name" value="BPL_C"/>
    <property type="match status" value="1"/>
</dbReference>
<dbReference type="InterPro" id="IPR045864">
    <property type="entry name" value="aa-tRNA-synth_II/BPL/LPL"/>
</dbReference>
<protein>
    <recommendedName>
        <fullName evidence="3">biotin--[biotin carboxyl-carrier protein] ligase</fullName>
        <ecNumber evidence="3">6.3.4.15</ecNumber>
    </recommendedName>
</protein>
<keyword evidence="6" id="KW-1185">Reference proteome</keyword>
<dbReference type="EC" id="6.3.4.15" evidence="3"/>
<proteinExistence type="predicted"/>
<dbReference type="EMBL" id="BAAAZW010000006">
    <property type="protein sequence ID" value="GAA3961635.1"/>
    <property type="molecule type" value="Genomic_DNA"/>
</dbReference>
<dbReference type="PROSITE" id="PS51733">
    <property type="entry name" value="BPL_LPL_CATALYTIC"/>
    <property type="match status" value="1"/>
</dbReference>
<dbReference type="Proteomes" id="UP001418444">
    <property type="component" value="Unassembled WGS sequence"/>
</dbReference>
<sequence>MSGTRLGPDRGIRLHSVTVTPLPDLAALVRDLAETRWREIEVVDATGSTNADLVARASAGEAVNGTVLIAGHQRSGRGRHTRVWQTPPGQLAVSAAVAVEAGQTAAVGWLSLLTGLAVRTAVSEVTGVAVDLKWPNDVLAPEDGSGGGRKVSGILCEFVPTPGGGGVAVIGTGLNLDLTAAQPPIETATCLRSLTGAPVDPTALAAAYLRSLSALLRRWPDALDGLAADYRAASATLGRRVRLVLPGDREVIGRAVDVDDQGRIVVDGPDGPVTAAAGDVTHLRPV</sequence>
<evidence type="ECO:0000313" key="5">
    <source>
        <dbReference type="EMBL" id="GAA3961635.1"/>
    </source>
</evidence>
<dbReference type="InterPro" id="IPR003142">
    <property type="entry name" value="BPL_C"/>
</dbReference>
<dbReference type="SUPFAM" id="SSF55681">
    <property type="entry name" value="Class II aaRS and biotin synthetases"/>
    <property type="match status" value="1"/>
</dbReference>
<evidence type="ECO:0000313" key="6">
    <source>
        <dbReference type="Proteomes" id="UP001418444"/>
    </source>
</evidence>
<keyword evidence="1 5" id="KW-0436">Ligase</keyword>
<reference evidence="6" key="1">
    <citation type="journal article" date="2019" name="Int. J. Syst. Evol. Microbiol.">
        <title>The Global Catalogue of Microorganisms (GCM) 10K type strain sequencing project: providing services to taxonomists for standard genome sequencing and annotation.</title>
        <authorList>
            <consortium name="The Broad Institute Genomics Platform"/>
            <consortium name="The Broad Institute Genome Sequencing Center for Infectious Disease"/>
            <person name="Wu L."/>
            <person name="Ma J."/>
        </authorList>
    </citation>
    <scope>NUCLEOTIDE SEQUENCE [LARGE SCALE GENOMIC DNA]</scope>
    <source>
        <strain evidence="6">JCM 16923</strain>
    </source>
</reference>
<feature type="domain" description="BPL/LPL catalytic" evidence="4">
    <location>
        <begin position="41"/>
        <end position="220"/>
    </location>
</feature>
<dbReference type="PANTHER" id="PTHR12835:SF5">
    <property type="entry name" value="BIOTIN--PROTEIN LIGASE"/>
    <property type="match status" value="1"/>
</dbReference>
<evidence type="ECO:0000259" key="4">
    <source>
        <dbReference type="PROSITE" id="PS51733"/>
    </source>
</evidence>